<sequence>MSTKVYVGNLSWNTTDESLRQAFSQFGTILDSIVMRDRESGRSRGFGFVTYGDPQEAQGAIDGLHEQELDGRRIKVNLANARGGGGGGGGGYSGGGGGYSGGGYGGGGGGYGGGGYSGGGQGGYGGGQSGYGGQSGGGSGGYGGGGYQGGGSYSSGY</sequence>
<protein>
    <submittedName>
        <fullName evidence="5">RNA-binding protein 3-like protein</fullName>
    </submittedName>
</protein>
<dbReference type="InterPro" id="IPR048289">
    <property type="entry name" value="RRM2_NsCP33-like"/>
</dbReference>
<keyword evidence="6" id="KW-1185">Reference proteome</keyword>
<evidence type="ECO:0000313" key="5">
    <source>
        <dbReference type="EMBL" id="KAK0476615.1"/>
    </source>
</evidence>
<dbReference type="SMART" id="SM00360">
    <property type="entry name" value="RRM"/>
    <property type="match status" value="1"/>
</dbReference>
<dbReference type="InterPro" id="IPR052462">
    <property type="entry name" value="SLIRP/GR-RBP-like"/>
</dbReference>
<gene>
    <name evidence="5" type="ORF">IW261DRAFT_1489130</name>
</gene>
<dbReference type="CDD" id="cd21608">
    <property type="entry name" value="RRM2_NsCP33_like"/>
    <property type="match status" value="1"/>
</dbReference>
<dbReference type="InterPro" id="IPR000504">
    <property type="entry name" value="RRM_dom"/>
</dbReference>
<dbReference type="Proteomes" id="UP001175227">
    <property type="component" value="Unassembled WGS sequence"/>
</dbReference>
<feature type="region of interest" description="Disordered" evidence="3">
    <location>
        <begin position="130"/>
        <end position="157"/>
    </location>
</feature>
<name>A0AA39P3H7_9AGAR</name>
<dbReference type="EMBL" id="JAUEPR010000019">
    <property type="protein sequence ID" value="KAK0476615.1"/>
    <property type="molecule type" value="Genomic_DNA"/>
</dbReference>
<dbReference type="PANTHER" id="PTHR48027">
    <property type="entry name" value="HETEROGENEOUS NUCLEAR RIBONUCLEOPROTEIN 87F-RELATED"/>
    <property type="match status" value="1"/>
</dbReference>
<reference evidence="5" key="1">
    <citation type="submission" date="2023-06" db="EMBL/GenBank/DDBJ databases">
        <authorList>
            <consortium name="Lawrence Berkeley National Laboratory"/>
            <person name="Ahrendt S."/>
            <person name="Sahu N."/>
            <person name="Indic B."/>
            <person name="Wong-Bajracharya J."/>
            <person name="Merenyi Z."/>
            <person name="Ke H.-M."/>
            <person name="Monk M."/>
            <person name="Kocsube S."/>
            <person name="Drula E."/>
            <person name="Lipzen A."/>
            <person name="Balint B."/>
            <person name="Henrissat B."/>
            <person name="Andreopoulos B."/>
            <person name="Martin F.M."/>
            <person name="Harder C.B."/>
            <person name="Rigling D."/>
            <person name="Ford K.L."/>
            <person name="Foster G.D."/>
            <person name="Pangilinan J."/>
            <person name="Papanicolaou A."/>
            <person name="Barry K."/>
            <person name="LaButti K."/>
            <person name="Viragh M."/>
            <person name="Koriabine M."/>
            <person name="Yan M."/>
            <person name="Riley R."/>
            <person name="Champramary S."/>
            <person name="Plett K.L."/>
            <person name="Tsai I.J."/>
            <person name="Slot J."/>
            <person name="Sipos G."/>
            <person name="Plett J."/>
            <person name="Nagy L.G."/>
            <person name="Grigoriev I.V."/>
        </authorList>
    </citation>
    <scope>NUCLEOTIDE SEQUENCE</scope>
    <source>
        <strain evidence="5">ICMP 16352</strain>
    </source>
</reference>
<dbReference type="PROSITE" id="PS50102">
    <property type="entry name" value="RRM"/>
    <property type="match status" value="1"/>
</dbReference>
<evidence type="ECO:0000313" key="6">
    <source>
        <dbReference type="Proteomes" id="UP001175227"/>
    </source>
</evidence>
<feature type="domain" description="RRM" evidence="4">
    <location>
        <begin position="3"/>
        <end position="81"/>
    </location>
</feature>
<dbReference type="Gene3D" id="3.30.70.330">
    <property type="match status" value="1"/>
</dbReference>
<dbReference type="AlphaFoldDB" id="A0AA39P3H7"/>
<evidence type="ECO:0000256" key="3">
    <source>
        <dbReference type="SAM" id="MobiDB-lite"/>
    </source>
</evidence>
<dbReference type="InterPro" id="IPR012677">
    <property type="entry name" value="Nucleotide-bd_a/b_plait_sf"/>
</dbReference>
<evidence type="ECO:0000256" key="2">
    <source>
        <dbReference type="PROSITE-ProRule" id="PRU00176"/>
    </source>
</evidence>
<keyword evidence="1 2" id="KW-0694">RNA-binding</keyword>
<dbReference type="GO" id="GO:0003723">
    <property type="term" value="F:RNA binding"/>
    <property type="evidence" value="ECO:0007669"/>
    <property type="project" value="UniProtKB-UniRule"/>
</dbReference>
<accession>A0AA39P3H7</accession>
<comment type="caution">
    <text evidence="5">The sequence shown here is derived from an EMBL/GenBank/DDBJ whole genome shotgun (WGS) entry which is preliminary data.</text>
</comment>
<evidence type="ECO:0000259" key="4">
    <source>
        <dbReference type="PROSITE" id="PS50102"/>
    </source>
</evidence>
<evidence type="ECO:0000256" key="1">
    <source>
        <dbReference type="ARBA" id="ARBA00022884"/>
    </source>
</evidence>
<dbReference type="Pfam" id="PF00076">
    <property type="entry name" value="RRM_1"/>
    <property type="match status" value="1"/>
</dbReference>
<proteinExistence type="predicted"/>
<dbReference type="InterPro" id="IPR035979">
    <property type="entry name" value="RBD_domain_sf"/>
</dbReference>
<organism evidence="5 6">
    <name type="scientific">Armillaria novae-zelandiae</name>
    <dbReference type="NCBI Taxonomy" id="153914"/>
    <lineage>
        <taxon>Eukaryota</taxon>
        <taxon>Fungi</taxon>
        <taxon>Dikarya</taxon>
        <taxon>Basidiomycota</taxon>
        <taxon>Agaricomycotina</taxon>
        <taxon>Agaricomycetes</taxon>
        <taxon>Agaricomycetidae</taxon>
        <taxon>Agaricales</taxon>
        <taxon>Marasmiineae</taxon>
        <taxon>Physalacriaceae</taxon>
        <taxon>Armillaria</taxon>
    </lineage>
</organism>
<dbReference type="SUPFAM" id="SSF54928">
    <property type="entry name" value="RNA-binding domain, RBD"/>
    <property type="match status" value="1"/>
</dbReference>